<evidence type="ECO:0000313" key="1">
    <source>
        <dbReference type="EMBL" id="KAJ0011301.1"/>
    </source>
</evidence>
<dbReference type="EMBL" id="CM047749">
    <property type="protein sequence ID" value="KAJ0011301.1"/>
    <property type="molecule type" value="Genomic_DNA"/>
</dbReference>
<gene>
    <name evidence="1" type="ORF">Pint_33691</name>
</gene>
<proteinExistence type="predicted"/>
<evidence type="ECO:0000313" key="2">
    <source>
        <dbReference type="Proteomes" id="UP001163603"/>
    </source>
</evidence>
<sequence>MERHLNSDRNRNHETRRTVNHQARTTAEAEVEDWVRQVLRKTEKTPTLLREAAGDSACCIFRVPQSLVEINEKAYQPRIVSIGPYHNGLEHLKIIEEHKWRFLGSLLERKGDYDNILQNCFLIIASLEPEIRACYSETNMFKSHEFVEMMVLDGCFIIELVCKVTGLIRREPDDPIFKMDWILPFLMRDLLKLENQIPFFVLQNLFDILEPNPTTSLVSRTLRFFSDHVLERPESVLSKADNLQAKHILDLVRLSFRPSSPKRPVSLSKKNFLLSFQPAEKLHRAGIQFTTRRNKDSFLDIKFADGVLRIPPLPMDDIVSSFFLNCVAFEQCYGHCEKFITDYARFMGCLIHTSSDAGFLCDHKIIENCFGTDDEVARFFTDVGKDVAFDIERSYLAKSIEEVNEYYWNDWHVRWASFKNKYFDTPWSFISASAAAVLLILTMIQTFFAWYSYAYPRKNN</sequence>
<comment type="caution">
    <text evidence="1">The sequence shown here is derived from an EMBL/GenBank/DDBJ whole genome shotgun (WGS) entry which is preliminary data.</text>
</comment>
<reference evidence="2" key="1">
    <citation type="journal article" date="2023" name="G3 (Bethesda)">
        <title>Genome assembly and association tests identify interacting loci associated with vigor, precocity, and sex in interspecific pistachio rootstocks.</title>
        <authorList>
            <person name="Palmer W."/>
            <person name="Jacygrad E."/>
            <person name="Sagayaradj S."/>
            <person name="Cavanaugh K."/>
            <person name="Han R."/>
            <person name="Bertier L."/>
            <person name="Beede B."/>
            <person name="Kafkas S."/>
            <person name="Golino D."/>
            <person name="Preece J."/>
            <person name="Michelmore R."/>
        </authorList>
    </citation>
    <scope>NUCLEOTIDE SEQUENCE [LARGE SCALE GENOMIC DNA]</scope>
</reference>
<organism evidence="1 2">
    <name type="scientific">Pistacia integerrima</name>
    <dbReference type="NCBI Taxonomy" id="434235"/>
    <lineage>
        <taxon>Eukaryota</taxon>
        <taxon>Viridiplantae</taxon>
        <taxon>Streptophyta</taxon>
        <taxon>Embryophyta</taxon>
        <taxon>Tracheophyta</taxon>
        <taxon>Spermatophyta</taxon>
        <taxon>Magnoliopsida</taxon>
        <taxon>eudicotyledons</taxon>
        <taxon>Gunneridae</taxon>
        <taxon>Pentapetalae</taxon>
        <taxon>rosids</taxon>
        <taxon>malvids</taxon>
        <taxon>Sapindales</taxon>
        <taxon>Anacardiaceae</taxon>
        <taxon>Pistacia</taxon>
    </lineage>
</organism>
<name>A0ACC0X8Y2_9ROSI</name>
<keyword evidence="2" id="KW-1185">Reference proteome</keyword>
<accession>A0ACC0X8Y2</accession>
<dbReference type="Proteomes" id="UP001163603">
    <property type="component" value="Chromosome 14"/>
</dbReference>
<protein>
    <submittedName>
        <fullName evidence="1">Uncharacterized protein</fullName>
    </submittedName>
</protein>